<dbReference type="AlphaFoldDB" id="A0A517VJK8"/>
<proteinExistence type="predicted"/>
<dbReference type="Proteomes" id="UP000316855">
    <property type="component" value="Chromosome"/>
</dbReference>
<dbReference type="RefSeq" id="WP_145231183.1">
    <property type="nucleotide sequence ID" value="NZ_CP036343.1"/>
</dbReference>
<reference evidence="2 3" key="1">
    <citation type="submission" date="2019-02" db="EMBL/GenBank/DDBJ databases">
        <title>Deep-cultivation of Planctomycetes and their phenomic and genomic characterization uncovers novel biology.</title>
        <authorList>
            <person name="Wiegand S."/>
            <person name="Jogler M."/>
            <person name="Boedeker C."/>
            <person name="Pinto D."/>
            <person name="Vollmers J."/>
            <person name="Rivas-Marin E."/>
            <person name="Kohn T."/>
            <person name="Peeters S.H."/>
            <person name="Heuer A."/>
            <person name="Rast P."/>
            <person name="Oberbeckmann S."/>
            <person name="Bunk B."/>
            <person name="Jeske O."/>
            <person name="Meyerdierks A."/>
            <person name="Storesund J.E."/>
            <person name="Kallscheuer N."/>
            <person name="Luecker S."/>
            <person name="Lage O.M."/>
            <person name="Pohl T."/>
            <person name="Merkel B.J."/>
            <person name="Hornburger P."/>
            <person name="Mueller R.-W."/>
            <person name="Bruemmer F."/>
            <person name="Labrenz M."/>
            <person name="Spormann A.M."/>
            <person name="Op den Camp H."/>
            <person name="Overmann J."/>
            <person name="Amann R."/>
            <person name="Jetten M.S.M."/>
            <person name="Mascher T."/>
            <person name="Medema M.H."/>
            <person name="Devos D.P."/>
            <person name="Kaster A.-K."/>
            <person name="Ovreas L."/>
            <person name="Rohde M."/>
            <person name="Galperin M.Y."/>
            <person name="Jogler C."/>
        </authorList>
    </citation>
    <scope>NUCLEOTIDE SEQUENCE [LARGE SCALE GENOMIC DNA]</scope>
    <source>
        <strain evidence="2 3">Pan161</strain>
    </source>
</reference>
<dbReference type="InterPro" id="IPR011008">
    <property type="entry name" value="Dimeric_a/b-barrel"/>
</dbReference>
<dbReference type="EMBL" id="CP036343">
    <property type="protein sequence ID" value="QDT93189.1"/>
    <property type="molecule type" value="Genomic_DNA"/>
</dbReference>
<dbReference type="OrthoDB" id="9809695at2"/>
<dbReference type="InterPro" id="IPR006311">
    <property type="entry name" value="TAT_signal"/>
</dbReference>
<dbReference type="SUPFAM" id="SSF54909">
    <property type="entry name" value="Dimeric alpha+beta barrel"/>
    <property type="match status" value="2"/>
</dbReference>
<organism evidence="2 3">
    <name type="scientific">Gimesia algae</name>
    <dbReference type="NCBI Taxonomy" id="2527971"/>
    <lineage>
        <taxon>Bacteria</taxon>
        <taxon>Pseudomonadati</taxon>
        <taxon>Planctomycetota</taxon>
        <taxon>Planctomycetia</taxon>
        <taxon>Planctomycetales</taxon>
        <taxon>Planctomycetaceae</taxon>
        <taxon>Gimesia</taxon>
    </lineage>
</organism>
<dbReference type="Pfam" id="PF07978">
    <property type="entry name" value="NIPSNAP"/>
    <property type="match status" value="1"/>
</dbReference>
<gene>
    <name evidence="2" type="ORF">Pan161_48660</name>
</gene>
<dbReference type="InterPro" id="IPR012577">
    <property type="entry name" value="NIPSNAP"/>
</dbReference>
<keyword evidence="3" id="KW-1185">Reference proteome</keyword>
<dbReference type="KEGG" id="gax:Pan161_48660"/>
<protein>
    <recommendedName>
        <fullName evidence="1">NIPSNAP domain-containing protein</fullName>
    </recommendedName>
</protein>
<evidence type="ECO:0000313" key="3">
    <source>
        <dbReference type="Proteomes" id="UP000316855"/>
    </source>
</evidence>
<sequence>MNQNKTDRRQFLAGTVGAAVALGVTQSVQSADSKATQQFYELRIYRIPSADKQVIVSNYLEQALLPALKRAGINQVGVFKQIDTKDDHSLYVLIPFNSLDQFSTLNDVLETDEKYHQAAAEYFSYPKDSPAFTRIESRLMKAFKGMPQLKTPEGKGPNLFELRTYESHNEKLAKLKVDMFNSGEIGIMEDVKLAPVFFGEMLIGDDVPNLTYMLSAPNRAAHEKHWEGFRSHPEWDRMKMMDKYKGTVSKITNWYLEPLPFSAIQ</sequence>
<accession>A0A517VJK8</accession>
<dbReference type="PROSITE" id="PS51318">
    <property type="entry name" value="TAT"/>
    <property type="match status" value="1"/>
</dbReference>
<evidence type="ECO:0000259" key="1">
    <source>
        <dbReference type="Pfam" id="PF07978"/>
    </source>
</evidence>
<name>A0A517VJK8_9PLAN</name>
<feature type="domain" description="NIPSNAP" evidence="1">
    <location>
        <begin position="160"/>
        <end position="262"/>
    </location>
</feature>
<evidence type="ECO:0000313" key="2">
    <source>
        <dbReference type="EMBL" id="QDT93189.1"/>
    </source>
</evidence>
<dbReference type="Gene3D" id="3.30.70.100">
    <property type="match status" value="2"/>
</dbReference>